<keyword evidence="1" id="KW-0472">Membrane</keyword>
<keyword evidence="1" id="KW-1133">Transmembrane helix</keyword>
<organism evidence="2 3">
    <name type="scientific">Nocardia speluncae</name>
    <dbReference type="NCBI Taxonomy" id="419477"/>
    <lineage>
        <taxon>Bacteria</taxon>
        <taxon>Bacillati</taxon>
        <taxon>Actinomycetota</taxon>
        <taxon>Actinomycetes</taxon>
        <taxon>Mycobacteriales</taxon>
        <taxon>Nocardiaceae</taxon>
        <taxon>Nocardia</taxon>
    </lineage>
</organism>
<evidence type="ECO:0000313" key="2">
    <source>
        <dbReference type="EMBL" id="NKY35121.1"/>
    </source>
</evidence>
<dbReference type="Proteomes" id="UP000565715">
    <property type="component" value="Unassembled WGS sequence"/>
</dbReference>
<keyword evidence="1" id="KW-0812">Transmembrane</keyword>
<name>A0A846XFF0_9NOCA</name>
<proteinExistence type="predicted"/>
<dbReference type="AlphaFoldDB" id="A0A846XFF0"/>
<comment type="caution">
    <text evidence="2">The sequence shown here is derived from an EMBL/GenBank/DDBJ whole genome shotgun (WGS) entry which is preliminary data.</text>
</comment>
<keyword evidence="3" id="KW-1185">Reference proteome</keyword>
<gene>
    <name evidence="2" type="ORF">HGA13_18910</name>
</gene>
<protein>
    <submittedName>
        <fullName evidence="2">Uncharacterized protein</fullName>
    </submittedName>
</protein>
<dbReference type="EMBL" id="JAAXOO010000004">
    <property type="protein sequence ID" value="NKY35121.1"/>
    <property type="molecule type" value="Genomic_DNA"/>
</dbReference>
<feature type="transmembrane region" description="Helical" evidence="1">
    <location>
        <begin position="6"/>
        <end position="25"/>
    </location>
</feature>
<reference evidence="2 3" key="1">
    <citation type="submission" date="2020-04" db="EMBL/GenBank/DDBJ databases">
        <title>MicrobeNet Type strains.</title>
        <authorList>
            <person name="Nicholson A.C."/>
        </authorList>
    </citation>
    <scope>NUCLEOTIDE SEQUENCE [LARGE SCALE GENOMIC DNA]</scope>
    <source>
        <strain evidence="2 3">DSM 45078</strain>
    </source>
</reference>
<evidence type="ECO:0000313" key="3">
    <source>
        <dbReference type="Proteomes" id="UP000565715"/>
    </source>
</evidence>
<sequence length="74" mass="7022">MDTVGPATGAWLLVVSVVLAITAAVRRYRRNRAPLRAKKWSAGAGAGSWFVGGGGGGCSGSSGCGGGGGGGGGE</sequence>
<accession>A0A846XFF0</accession>
<evidence type="ECO:0000256" key="1">
    <source>
        <dbReference type="SAM" id="Phobius"/>
    </source>
</evidence>